<comment type="caution">
    <text evidence="3">The sequence shown here is derived from an EMBL/GenBank/DDBJ whole genome shotgun (WGS) entry which is preliminary data.</text>
</comment>
<dbReference type="RefSeq" id="WP_344445229.1">
    <property type="nucleotide sequence ID" value="NZ_BAAALF010000151.1"/>
</dbReference>
<organism evidence="3 4">
    <name type="scientific">Kitasatospora nipponensis</name>
    <dbReference type="NCBI Taxonomy" id="258049"/>
    <lineage>
        <taxon>Bacteria</taxon>
        <taxon>Bacillati</taxon>
        <taxon>Actinomycetota</taxon>
        <taxon>Actinomycetes</taxon>
        <taxon>Kitasatosporales</taxon>
        <taxon>Streptomycetaceae</taxon>
        <taxon>Kitasatospora</taxon>
    </lineage>
</organism>
<name>A0ABN1WUB8_9ACTN</name>
<evidence type="ECO:0000256" key="1">
    <source>
        <dbReference type="SAM" id="MobiDB-lite"/>
    </source>
</evidence>
<evidence type="ECO:0000313" key="4">
    <source>
        <dbReference type="Proteomes" id="UP001500037"/>
    </source>
</evidence>
<dbReference type="Proteomes" id="UP001500037">
    <property type="component" value="Unassembled WGS sequence"/>
</dbReference>
<protein>
    <recommendedName>
        <fullName evidence="2">Trypsin-co-occurring domain-containing protein</fullName>
    </recommendedName>
</protein>
<keyword evidence="4" id="KW-1185">Reference proteome</keyword>
<feature type="region of interest" description="Disordered" evidence="1">
    <location>
        <begin position="92"/>
        <end position="115"/>
    </location>
</feature>
<evidence type="ECO:0000259" key="2">
    <source>
        <dbReference type="Pfam" id="PF19631"/>
    </source>
</evidence>
<evidence type="ECO:0000313" key="3">
    <source>
        <dbReference type="EMBL" id="GAA1262481.1"/>
    </source>
</evidence>
<proteinExistence type="predicted"/>
<sequence length="115" mass="11946">MDGVRELDIGLADAVAAVRDELLEAAARGAGTDVAFTVGPVEMEFEVELRADAKASGKFRVWAVSAEAGAGVSRGRTHRISFTLTPRNTDGTDLLIRGAADGPRGPGNVTGRRPG</sequence>
<feature type="domain" description="Trypsin-co-occurring" evidence="2">
    <location>
        <begin position="9"/>
        <end position="86"/>
    </location>
</feature>
<dbReference type="EMBL" id="BAAALF010000151">
    <property type="protein sequence ID" value="GAA1262481.1"/>
    <property type="molecule type" value="Genomic_DNA"/>
</dbReference>
<gene>
    <name evidence="3" type="ORF">GCM10009665_60170</name>
</gene>
<reference evidence="3 4" key="1">
    <citation type="journal article" date="2019" name="Int. J. Syst. Evol. Microbiol.">
        <title>The Global Catalogue of Microorganisms (GCM) 10K type strain sequencing project: providing services to taxonomists for standard genome sequencing and annotation.</title>
        <authorList>
            <consortium name="The Broad Institute Genomics Platform"/>
            <consortium name="The Broad Institute Genome Sequencing Center for Infectious Disease"/>
            <person name="Wu L."/>
            <person name="Ma J."/>
        </authorList>
    </citation>
    <scope>NUCLEOTIDE SEQUENCE [LARGE SCALE GENOMIC DNA]</scope>
    <source>
        <strain evidence="3 4">JCM 13004</strain>
    </source>
</reference>
<dbReference type="Pfam" id="PF19631">
    <property type="entry name" value="Trypco2"/>
    <property type="match status" value="1"/>
</dbReference>
<dbReference type="InterPro" id="IPR045608">
    <property type="entry name" value="Trypco2"/>
</dbReference>
<accession>A0ABN1WUB8</accession>